<accession>A0A183GAU7</accession>
<dbReference type="AlphaFoldDB" id="A0A183GAU7"/>
<evidence type="ECO:0000313" key="2">
    <source>
        <dbReference type="WBParaSite" id="HPBE_0001917501-mRNA-1"/>
    </source>
</evidence>
<reference evidence="2" key="1">
    <citation type="submission" date="2019-09" db="UniProtKB">
        <authorList>
            <consortium name="WormBaseParasite"/>
        </authorList>
    </citation>
    <scope>IDENTIFICATION</scope>
</reference>
<evidence type="ECO:0000313" key="1">
    <source>
        <dbReference type="Proteomes" id="UP000050761"/>
    </source>
</evidence>
<dbReference type="Proteomes" id="UP000050761">
    <property type="component" value="Unassembled WGS sequence"/>
</dbReference>
<organism evidence="1 2">
    <name type="scientific">Heligmosomoides polygyrus</name>
    <name type="common">Parasitic roundworm</name>
    <dbReference type="NCBI Taxonomy" id="6339"/>
    <lineage>
        <taxon>Eukaryota</taxon>
        <taxon>Metazoa</taxon>
        <taxon>Ecdysozoa</taxon>
        <taxon>Nematoda</taxon>
        <taxon>Chromadorea</taxon>
        <taxon>Rhabditida</taxon>
        <taxon>Rhabditina</taxon>
        <taxon>Rhabditomorpha</taxon>
        <taxon>Strongyloidea</taxon>
        <taxon>Heligmosomidae</taxon>
        <taxon>Heligmosomoides</taxon>
    </lineage>
</organism>
<protein>
    <submittedName>
        <fullName evidence="2">C2H2-type domain-containing protein</fullName>
    </submittedName>
</protein>
<proteinExistence type="predicted"/>
<name>A0A183GAU7_HELPZ</name>
<dbReference type="WBParaSite" id="HPBE_0001917501-mRNA-1">
    <property type="protein sequence ID" value="HPBE_0001917501-mRNA-1"/>
    <property type="gene ID" value="HPBE_0001917501"/>
</dbReference>
<keyword evidence="1" id="KW-1185">Reference proteome</keyword>
<sequence length="113" mass="13059">LNSSASDCAKRHLTAPNETHRPVHMRKDFIQQRFRRKTKEEEASLCIWFRCRNDFKNPKNRRNHENIRVYSAGCQCEVQSVGIDRLATDAVRSICIFCVGGTQSLSNPCRNHP</sequence>